<name>A0A6A6YS16_9PEZI</name>
<dbReference type="Proteomes" id="UP000504636">
    <property type="component" value="Unplaced"/>
</dbReference>
<sequence length="316" mass="36663">MGQIASVITAPEARRSPHLIVRNNTKILNNNVARSHSSWNSLQDHLSGLPKELRERILFFALPNAYALPISWNSNDTRQVTPTALAPFAQSVGRAVIKELRDSGVRRHRIPRLEHVQALENRFLATPMKPHRHVPIPLLHVSRLLRCDALDVLARQIPILARTAEVLAALTTLPPSNSPLRMVPKNFHLHILHDLNEWLEAKPFSELYTYHWDEDCKCRHSWFYFNEDWEQQLDEFLRAWTQQIFLLPANTEHVTLDFSGSWWRIVPERPIQVFVHRVSYKLWRTTKGKATVKVVGWVPVSVQQRVSGSIVRQPWK</sequence>
<dbReference type="AlphaFoldDB" id="A0A6A6YS16"/>
<dbReference type="EMBL" id="MU003698">
    <property type="protein sequence ID" value="KAF2811348.1"/>
    <property type="molecule type" value="Genomic_DNA"/>
</dbReference>
<evidence type="ECO:0000313" key="2">
    <source>
        <dbReference type="Proteomes" id="UP000504636"/>
    </source>
</evidence>
<reference evidence="1 3" key="1">
    <citation type="journal article" date="2020" name="Stud. Mycol.">
        <title>101 Dothideomycetes genomes: a test case for predicting lifestyles and emergence of pathogens.</title>
        <authorList>
            <person name="Haridas S."/>
            <person name="Albert R."/>
            <person name="Binder M."/>
            <person name="Bloem J."/>
            <person name="Labutti K."/>
            <person name="Salamov A."/>
            <person name="Andreopoulos B."/>
            <person name="Baker S."/>
            <person name="Barry K."/>
            <person name="Bills G."/>
            <person name="Bluhm B."/>
            <person name="Cannon C."/>
            <person name="Castanera R."/>
            <person name="Culley D."/>
            <person name="Daum C."/>
            <person name="Ezra D."/>
            <person name="Gonzalez J."/>
            <person name="Henrissat B."/>
            <person name="Kuo A."/>
            <person name="Liang C."/>
            <person name="Lipzen A."/>
            <person name="Lutzoni F."/>
            <person name="Magnuson J."/>
            <person name="Mondo S."/>
            <person name="Nolan M."/>
            <person name="Ohm R."/>
            <person name="Pangilinan J."/>
            <person name="Park H.-J."/>
            <person name="Ramirez L."/>
            <person name="Alfaro M."/>
            <person name="Sun H."/>
            <person name="Tritt A."/>
            <person name="Yoshinaga Y."/>
            <person name="Zwiers L.-H."/>
            <person name="Turgeon B."/>
            <person name="Goodwin S."/>
            <person name="Spatafora J."/>
            <person name="Crous P."/>
            <person name="Grigoriev I."/>
        </authorList>
    </citation>
    <scope>NUCLEOTIDE SEQUENCE</scope>
    <source>
        <strain evidence="1 3">CBS 304.34</strain>
    </source>
</reference>
<reference evidence="3" key="2">
    <citation type="submission" date="2020-04" db="EMBL/GenBank/DDBJ databases">
        <authorList>
            <consortium name="NCBI Genome Project"/>
        </authorList>
    </citation>
    <scope>NUCLEOTIDE SEQUENCE</scope>
    <source>
        <strain evidence="3">CBS 304.34</strain>
    </source>
</reference>
<evidence type="ECO:0000313" key="1">
    <source>
        <dbReference type="EMBL" id="KAF2811348.1"/>
    </source>
</evidence>
<keyword evidence="2" id="KW-1185">Reference proteome</keyword>
<accession>A0A6A6YS16</accession>
<protein>
    <submittedName>
        <fullName evidence="1 3">Uncharacterized protein</fullName>
    </submittedName>
</protein>
<dbReference type="RefSeq" id="XP_033578312.1">
    <property type="nucleotide sequence ID" value="XM_033721941.1"/>
</dbReference>
<proteinExistence type="predicted"/>
<reference evidence="3" key="3">
    <citation type="submission" date="2025-04" db="UniProtKB">
        <authorList>
            <consortium name="RefSeq"/>
        </authorList>
    </citation>
    <scope>IDENTIFICATION</scope>
    <source>
        <strain evidence="3">CBS 304.34</strain>
    </source>
</reference>
<gene>
    <name evidence="1 3" type="ORF">BDZ99DRAFT_474920</name>
</gene>
<evidence type="ECO:0000313" key="3">
    <source>
        <dbReference type="RefSeq" id="XP_033578312.1"/>
    </source>
</evidence>
<organism evidence="1">
    <name type="scientific">Mytilinidion resinicola</name>
    <dbReference type="NCBI Taxonomy" id="574789"/>
    <lineage>
        <taxon>Eukaryota</taxon>
        <taxon>Fungi</taxon>
        <taxon>Dikarya</taxon>
        <taxon>Ascomycota</taxon>
        <taxon>Pezizomycotina</taxon>
        <taxon>Dothideomycetes</taxon>
        <taxon>Pleosporomycetidae</taxon>
        <taxon>Mytilinidiales</taxon>
        <taxon>Mytilinidiaceae</taxon>
        <taxon>Mytilinidion</taxon>
    </lineage>
</organism>
<dbReference type="GeneID" id="54462834"/>